<dbReference type="CDD" id="cd04056">
    <property type="entry name" value="Peptidases_S53"/>
    <property type="match status" value="1"/>
</dbReference>
<evidence type="ECO:0000256" key="6">
    <source>
        <dbReference type="SAM" id="SignalP"/>
    </source>
</evidence>
<dbReference type="InterPro" id="IPR023828">
    <property type="entry name" value="Peptidase_S8_Ser-AS"/>
</dbReference>
<dbReference type="InterPro" id="IPR030400">
    <property type="entry name" value="Sedolisin_dom"/>
</dbReference>
<reference evidence="8 9" key="1">
    <citation type="submission" date="2021-06" db="EMBL/GenBank/DDBJ databases">
        <authorList>
            <person name="Pan X."/>
        </authorList>
    </citation>
    <scope>NUCLEOTIDE SEQUENCE [LARGE SCALE GENOMIC DNA]</scope>
    <source>
        <strain evidence="8 9">4503</strain>
    </source>
</reference>
<feature type="chain" id="PRO_5045954074" evidence="6">
    <location>
        <begin position="25"/>
        <end position="637"/>
    </location>
</feature>
<dbReference type="Pfam" id="PF09286">
    <property type="entry name" value="Pro-kuma_activ"/>
    <property type="match status" value="1"/>
</dbReference>
<keyword evidence="3" id="KW-0720">Serine protease</keyword>
<dbReference type="PROSITE" id="PS51695">
    <property type="entry name" value="SEDOLISIN"/>
    <property type="match status" value="1"/>
</dbReference>
<keyword evidence="2" id="KW-0378">Hydrolase</keyword>
<proteinExistence type="predicted"/>
<evidence type="ECO:0000256" key="4">
    <source>
        <dbReference type="ARBA" id="ARBA00023145"/>
    </source>
</evidence>
<dbReference type="CDD" id="cd11377">
    <property type="entry name" value="Pro-peptidase_S53"/>
    <property type="match status" value="1"/>
</dbReference>
<dbReference type="PANTHER" id="PTHR14218:SF15">
    <property type="entry name" value="TRIPEPTIDYL-PEPTIDASE 1"/>
    <property type="match status" value="1"/>
</dbReference>
<dbReference type="SMART" id="SM00944">
    <property type="entry name" value="Pro-kuma_activ"/>
    <property type="match status" value="1"/>
</dbReference>
<evidence type="ECO:0000256" key="3">
    <source>
        <dbReference type="ARBA" id="ARBA00022825"/>
    </source>
</evidence>
<feature type="domain" description="Peptidase S53" evidence="7">
    <location>
        <begin position="249"/>
        <end position="637"/>
    </location>
</feature>
<evidence type="ECO:0000256" key="1">
    <source>
        <dbReference type="ARBA" id="ARBA00022670"/>
    </source>
</evidence>
<dbReference type="InterPro" id="IPR015366">
    <property type="entry name" value="S53_propep"/>
</dbReference>
<keyword evidence="9" id="KW-1185">Reference proteome</keyword>
<evidence type="ECO:0000259" key="7">
    <source>
        <dbReference type="PROSITE" id="PS51695"/>
    </source>
</evidence>
<sequence>MAASMAAGCALGGGLAAGPSAAAAASEGHPVPGGFAEQKIPDAFPTAKVGAELPDDQAVSLRVYLAGRDPKGLATLAGQVSDPKDAAHHGKYLSATEAANRFGPSDQQVKAVTDWLKNAGLTPKTATAHYVPVTGPAQKVEQALGTTLKDVTIGDPAAHVPTAVTPMTVPAEVSSSVLAIFGLAPSAWQTGAAGVHASSPVRAPASPAPGKGKGKGKVKDEQCSQWFGQKLNQDVKPYGKPVPWDLCQGYSPQQMRTAYGLSDKDTGKGTTVAVVFNGVRPDMAGDLNAWIKHHGMSPLKDGQYKEYLPTPAPKPDPDNGEHLMDVESVHAMAPEANLAYVATSGNTPGEMFDGLAKVVDQHLADVVSNSWWLGTEEQMSGDVTATYQELFQLGAVEGIGFTFGSGDAGDLSRGAMGESIPQRRAVEYPASDPWVTAVGGTSLVLDKNGTYQHETGWGSAFDSYDTQTKKWEVPLPGNLGMGSGGGVSTLFSPPAYQHGTTPPGPAHRQIPDIAADADGHTGLAIGYLNPGGSYEEYRGAGTSQSAPLIAGLMAVHQQRHGTPLGFANPTLYAKPHTAYHDVTDTPDGPDNPTAVLVPDSQPGSVGLFTFGHDLGLNATPGYDHVTGLGSPTPTFLQ</sequence>
<comment type="caution">
    <text evidence="8">The sequence shown here is derived from an EMBL/GenBank/DDBJ whole genome shotgun (WGS) entry which is preliminary data.</text>
</comment>
<keyword evidence="6" id="KW-0732">Signal</keyword>
<dbReference type="EMBL" id="JAHLEM010000171">
    <property type="protein sequence ID" value="MBU3865689.1"/>
    <property type="molecule type" value="Genomic_DNA"/>
</dbReference>
<evidence type="ECO:0000313" key="9">
    <source>
        <dbReference type="Proteomes" id="UP000720508"/>
    </source>
</evidence>
<keyword evidence="1" id="KW-0645">Protease</keyword>
<organism evidence="8 9">
    <name type="scientific">Streptomyces niphimycinicus</name>
    <dbReference type="NCBI Taxonomy" id="2842201"/>
    <lineage>
        <taxon>Bacteria</taxon>
        <taxon>Bacillati</taxon>
        <taxon>Actinomycetota</taxon>
        <taxon>Actinomycetes</taxon>
        <taxon>Kitasatosporales</taxon>
        <taxon>Streptomycetaceae</taxon>
        <taxon>Streptomyces</taxon>
    </lineage>
</organism>
<dbReference type="PANTHER" id="PTHR14218">
    <property type="entry name" value="PROTEASE S8 TRIPEPTIDYL PEPTIDASE I CLN2"/>
    <property type="match status" value="1"/>
</dbReference>
<gene>
    <name evidence="8" type="ORF">KN815_16860</name>
</gene>
<feature type="region of interest" description="Disordered" evidence="5">
    <location>
        <begin position="197"/>
        <end position="221"/>
    </location>
</feature>
<name>A0ABS6CFJ8_9ACTN</name>
<feature type="compositionally biased region" description="Low complexity" evidence="5">
    <location>
        <begin position="197"/>
        <end position="210"/>
    </location>
</feature>
<dbReference type="InterPro" id="IPR000209">
    <property type="entry name" value="Peptidase_S8/S53_dom"/>
</dbReference>
<accession>A0ABS6CFJ8</accession>
<protein>
    <submittedName>
        <fullName evidence="8">S53 family peptidase</fullName>
    </submittedName>
</protein>
<dbReference type="RefSeq" id="WP_216342755.1">
    <property type="nucleotide sequence ID" value="NZ_JAHLEM010000171.1"/>
</dbReference>
<evidence type="ECO:0000256" key="5">
    <source>
        <dbReference type="SAM" id="MobiDB-lite"/>
    </source>
</evidence>
<dbReference type="InterPro" id="IPR050819">
    <property type="entry name" value="Tripeptidyl-peptidase_I"/>
</dbReference>
<feature type="signal peptide" evidence="6">
    <location>
        <begin position="1"/>
        <end position="24"/>
    </location>
</feature>
<keyword evidence="4" id="KW-0865">Zymogen</keyword>
<dbReference type="PROSITE" id="PS00138">
    <property type="entry name" value="SUBTILASE_SER"/>
    <property type="match status" value="1"/>
</dbReference>
<dbReference type="Proteomes" id="UP000720508">
    <property type="component" value="Unassembled WGS sequence"/>
</dbReference>
<evidence type="ECO:0000256" key="2">
    <source>
        <dbReference type="ARBA" id="ARBA00022801"/>
    </source>
</evidence>
<dbReference type="Pfam" id="PF00082">
    <property type="entry name" value="Peptidase_S8"/>
    <property type="match status" value="1"/>
</dbReference>
<evidence type="ECO:0000313" key="8">
    <source>
        <dbReference type="EMBL" id="MBU3865689.1"/>
    </source>
</evidence>